<organism evidence="3 4">
    <name type="scientific">Paludibacter jiangxiensis</name>
    <dbReference type="NCBI Taxonomy" id="681398"/>
    <lineage>
        <taxon>Bacteria</taxon>
        <taxon>Pseudomonadati</taxon>
        <taxon>Bacteroidota</taxon>
        <taxon>Bacteroidia</taxon>
        <taxon>Bacteroidales</taxon>
        <taxon>Paludibacteraceae</taxon>
        <taxon>Paludibacter</taxon>
    </lineage>
</organism>
<dbReference type="EMBL" id="BDCR01000002">
    <property type="protein sequence ID" value="GAT62480.1"/>
    <property type="molecule type" value="Genomic_DNA"/>
</dbReference>
<dbReference type="PROSITE" id="PS51257">
    <property type="entry name" value="PROKAR_LIPOPROTEIN"/>
    <property type="match status" value="1"/>
</dbReference>
<name>A0A170ZAX9_9BACT</name>
<comment type="caution">
    <text evidence="3">The sequence shown here is derived from an EMBL/GenBank/DDBJ whole genome shotgun (WGS) entry which is preliminary data.</text>
</comment>
<feature type="signal peptide" evidence="1">
    <location>
        <begin position="1"/>
        <end position="19"/>
    </location>
</feature>
<dbReference type="Pfam" id="PF09603">
    <property type="entry name" value="Fib_succ_major"/>
    <property type="match status" value="1"/>
</dbReference>
<reference evidence="4" key="1">
    <citation type="submission" date="2016-04" db="EMBL/GenBank/DDBJ databases">
        <title>Draft genome sequence of Paludibacter jiangxiensis strain NM7.</title>
        <authorList>
            <person name="Qiu Y."/>
            <person name="Matsuura N."/>
            <person name="Ohashi A."/>
            <person name="Tourlousse M.D."/>
            <person name="Sekiguchi Y."/>
        </authorList>
    </citation>
    <scope>NUCLEOTIDE SEQUENCE [LARGE SCALE GENOMIC DNA]</scope>
    <source>
        <strain evidence="4">NM7</strain>
    </source>
</reference>
<protein>
    <submittedName>
        <fullName evidence="3">Major paralogous domain-containing protein</fullName>
    </submittedName>
</protein>
<dbReference type="RefSeq" id="WP_068702842.1">
    <property type="nucleotide sequence ID" value="NZ_BDCR01000002.1"/>
</dbReference>
<feature type="domain" description="Fibrobacter succinogenes major paralogous" evidence="2">
    <location>
        <begin position="57"/>
        <end position="245"/>
    </location>
</feature>
<evidence type="ECO:0000256" key="1">
    <source>
        <dbReference type="SAM" id="SignalP"/>
    </source>
</evidence>
<dbReference type="NCBIfam" id="TIGR02145">
    <property type="entry name" value="Fib_succ_major"/>
    <property type="match status" value="1"/>
</dbReference>
<keyword evidence="4" id="KW-1185">Reference proteome</keyword>
<feature type="chain" id="PRO_5007905029" evidence="1">
    <location>
        <begin position="20"/>
        <end position="246"/>
    </location>
</feature>
<proteinExistence type="predicted"/>
<dbReference type="STRING" id="681398.PJIAN_239"/>
<dbReference type="InterPro" id="IPR011871">
    <property type="entry name" value="Fib_succ_major"/>
</dbReference>
<evidence type="ECO:0000259" key="2">
    <source>
        <dbReference type="Pfam" id="PF09603"/>
    </source>
</evidence>
<dbReference type="Proteomes" id="UP000076586">
    <property type="component" value="Unassembled WGS sequence"/>
</dbReference>
<keyword evidence="1" id="KW-0732">Signal</keyword>
<evidence type="ECO:0000313" key="4">
    <source>
        <dbReference type="Proteomes" id="UP000076586"/>
    </source>
</evidence>
<dbReference type="AlphaFoldDB" id="A0A170ZAX9"/>
<reference evidence="4" key="2">
    <citation type="journal article" date="2017" name="Genome Announc.">
        <title>Draft genome sequence of Paludibacter jiangxiensis NM7(T), a propionate-producing fermentative bacterium.</title>
        <authorList>
            <person name="Qiu Y.-L."/>
            <person name="Tourlousse D.M."/>
            <person name="Matsuura N."/>
            <person name="Ohashi A."/>
            <person name="Sekiguchi Y."/>
        </authorList>
    </citation>
    <scope>NUCLEOTIDE SEQUENCE [LARGE SCALE GENOMIC DNA]</scope>
    <source>
        <strain evidence="4">NM7</strain>
    </source>
</reference>
<sequence>MKNLIPFPALIALMVISFASCRQNDNVPTNKIVPPIFNTNVSYGTMTDADGNTYKTVTIGTQTWMAENLRTTKYNDGTKIPNLTDNSEWVNATTEAYCTILNTSDPDIIHLFGCLYNWNAINSGKLAPKGWHVPTDDEWTQLIEYLGGEYVASPKLKEAGTTHWSASTAEVTNESGFTAVPGGTRCVSCSVNDEGFGGGAETGCWWSSTESNIGLAWGRVLHNSSRTVFRLENYKTNGLSVRLVKD</sequence>
<gene>
    <name evidence="3" type="ORF">PJIAN_239</name>
</gene>
<accession>A0A170ZAX9</accession>
<evidence type="ECO:0000313" key="3">
    <source>
        <dbReference type="EMBL" id="GAT62480.1"/>
    </source>
</evidence>